<dbReference type="PANTHER" id="PTHR43586:SF24">
    <property type="entry name" value="BLR4730 PROTEIN"/>
    <property type="match status" value="1"/>
</dbReference>
<proteinExistence type="inferred from homology"/>
<dbReference type="PROSITE" id="PS00595">
    <property type="entry name" value="AA_TRANSFER_CLASS_5"/>
    <property type="match status" value="1"/>
</dbReference>
<gene>
    <name evidence="7" type="ORF">QTG54_013042</name>
</gene>
<dbReference type="SUPFAM" id="SSF53383">
    <property type="entry name" value="PLP-dependent transferases"/>
    <property type="match status" value="1"/>
</dbReference>
<name>A0AAD8XZ85_9STRA</name>
<keyword evidence="2" id="KW-0663">Pyridoxal phosphate</keyword>
<evidence type="ECO:0000259" key="6">
    <source>
        <dbReference type="Pfam" id="PF00266"/>
    </source>
</evidence>
<feature type="chain" id="PRO_5042070968" evidence="5">
    <location>
        <begin position="24"/>
        <end position="497"/>
    </location>
</feature>
<sequence length="497" mass="54617">MRRLFLCLCLLVALLCHVNSMCAARICTRHVHFNNAGASPSPPQVLDATIEHMRLESEVGAYRAAELASDKVDRVYTSVAQLIGAGYSNIDGSGYNPRDEIALTESATVSWTRVFYSMLETKERELISRYHQKEMIILVSEAEYAANCVAAVKFARDHTQLSGIKWRVVGIPSSVITKGTTRISTGIVDLDSLQSILDGKVDDINPASIAMICITHIPTNCHIVNPVEEIGNMIHDFNTKEQTNGALPNIFYLVDACQSVGQLVINVKEMKCHAAAATGRKYLRGPRGTGFLYVQKDIANALQPSHIDHAAAPVVRVMAQQPNQGVCVGLEEENEYGLLHSYQPGAARFEFWEANIAARLGLGAAIDVSLAIGMDKIENLCSTYGEMLRKRLAAIDRVNVYHSNDHDQHKCGIVTFWCNGIEPSTIKERLQNNPRGDGCCFHLSIVPATSTPLDSSRTGLGMKQLLRASLSYFNTEDEIELFCKALQSILLQLHSAA</sequence>
<dbReference type="InterPro" id="IPR000192">
    <property type="entry name" value="Aminotrans_V_dom"/>
</dbReference>
<evidence type="ECO:0000256" key="1">
    <source>
        <dbReference type="ARBA" id="ARBA00001933"/>
    </source>
</evidence>
<evidence type="ECO:0000313" key="7">
    <source>
        <dbReference type="EMBL" id="KAK1736442.1"/>
    </source>
</evidence>
<dbReference type="AlphaFoldDB" id="A0AAD8XZ85"/>
<dbReference type="Gene3D" id="3.90.1150.10">
    <property type="entry name" value="Aspartate Aminotransferase, domain 1"/>
    <property type="match status" value="1"/>
</dbReference>
<dbReference type="GO" id="GO:0031071">
    <property type="term" value="F:cysteine desulfurase activity"/>
    <property type="evidence" value="ECO:0007669"/>
    <property type="project" value="UniProtKB-EC"/>
</dbReference>
<feature type="domain" description="Aminotransferase class V" evidence="6">
    <location>
        <begin position="32"/>
        <end position="482"/>
    </location>
</feature>
<feature type="signal peptide" evidence="5">
    <location>
        <begin position="1"/>
        <end position="23"/>
    </location>
</feature>
<comment type="caution">
    <text evidence="7">The sequence shown here is derived from an EMBL/GenBank/DDBJ whole genome shotgun (WGS) entry which is preliminary data.</text>
</comment>
<keyword evidence="8" id="KW-1185">Reference proteome</keyword>
<dbReference type="InterPro" id="IPR015424">
    <property type="entry name" value="PyrdxlP-dep_Trfase"/>
</dbReference>
<organism evidence="7 8">
    <name type="scientific">Skeletonema marinoi</name>
    <dbReference type="NCBI Taxonomy" id="267567"/>
    <lineage>
        <taxon>Eukaryota</taxon>
        <taxon>Sar</taxon>
        <taxon>Stramenopiles</taxon>
        <taxon>Ochrophyta</taxon>
        <taxon>Bacillariophyta</taxon>
        <taxon>Coscinodiscophyceae</taxon>
        <taxon>Thalassiosirophycidae</taxon>
        <taxon>Thalassiosirales</taxon>
        <taxon>Skeletonemataceae</taxon>
        <taxon>Skeletonema</taxon>
        <taxon>Skeletonema marinoi-dohrnii complex</taxon>
    </lineage>
</organism>
<keyword evidence="7" id="KW-0808">Transferase</keyword>
<protein>
    <submittedName>
        <fullName evidence="7">Cysteine desulfurase</fullName>
        <ecNumber evidence="7">2.8.1.7</ecNumber>
    </submittedName>
</protein>
<dbReference type="Gene3D" id="3.40.640.10">
    <property type="entry name" value="Type I PLP-dependent aspartate aminotransferase-like (Major domain)"/>
    <property type="match status" value="1"/>
</dbReference>
<evidence type="ECO:0000256" key="5">
    <source>
        <dbReference type="SAM" id="SignalP"/>
    </source>
</evidence>
<dbReference type="Proteomes" id="UP001224775">
    <property type="component" value="Unassembled WGS sequence"/>
</dbReference>
<comment type="similarity">
    <text evidence="3">Belongs to the class-V pyridoxal-phosphate-dependent aminotransferase family.</text>
</comment>
<dbReference type="EC" id="2.8.1.7" evidence="7"/>
<accession>A0AAD8XZ85</accession>
<keyword evidence="5" id="KW-0732">Signal</keyword>
<evidence type="ECO:0000256" key="2">
    <source>
        <dbReference type="ARBA" id="ARBA00022898"/>
    </source>
</evidence>
<dbReference type="InterPro" id="IPR015421">
    <property type="entry name" value="PyrdxlP-dep_Trfase_major"/>
</dbReference>
<evidence type="ECO:0000256" key="4">
    <source>
        <dbReference type="RuleBase" id="RU004504"/>
    </source>
</evidence>
<dbReference type="InterPro" id="IPR015422">
    <property type="entry name" value="PyrdxlP-dep_Trfase_small"/>
</dbReference>
<dbReference type="PANTHER" id="PTHR43586">
    <property type="entry name" value="CYSTEINE DESULFURASE"/>
    <property type="match status" value="1"/>
</dbReference>
<dbReference type="Pfam" id="PF00266">
    <property type="entry name" value="Aminotran_5"/>
    <property type="match status" value="1"/>
</dbReference>
<evidence type="ECO:0000313" key="8">
    <source>
        <dbReference type="Proteomes" id="UP001224775"/>
    </source>
</evidence>
<reference evidence="7" key="1">
    <citation type="submission" date="2023-06" db="EMBL/GenBank/DDBJ databases">
        <title>Survivors Of The Sea: Transcriptome response of Skeletonema marinoi to long-term dormancy.</title>
        <authorList>
            <person name="Pinder M.I.M."/>
            <person name="Kourtchenko O."/>
            <person name="Robertson E.K."/>
            <person name="Larsson T."/>
            <person name="Maumus F."/>
            <person name="Osuna-Cruz C.M."/>
            <person name="Vancaester E."/>
            <person name="Stenow R."/>
            <person name="Vandepoele K."/>
            <person name="Ploug H."/>
            <person name="Bruchert V."/>
            <person name="Godhe A."/>
            <person name="Topel M."/>
        </authorList>
    </citation>
    <scope>NUCLEOTIDE SEQUENCE</scope>
    <source>
        <strain evidence="7">R05AC</strain>
    </source>
</reference>
<dbReference type="InterPro" id="IPR020578">
    <property type="entry name" value="Aminotrans_V_PyrdxlP_BS"/>
</dbReference>
<evidence type="ECO:0000256" key="3">
    <source>
        <dbReference type="RuleBase" id="RU004075"/>
    </source>
</evidence>
<comment type="cofactor">
    <cofactor evidence="1 4">
        <name>pyridoxal 5'-phosphate</name>
        <dbReference type="ChEBI" id="CHEBI:597326"/>
    </cofactor>
</comment>
<dbReference type="EMBL" id="JATAAI010000029">
    <property type="protein sequence ID" value="KAK1736442.1"/>
    <property type="molecule type" value="Genomic_DNA"/>
</dbReference>